<dbReference type="Proteomes" id="UP000315677">
    <property type="component" value="Unassembled WGS sequence"/>
</dbReference>
<dbReference type="InterPro" id="IPR036813">
    <property type="entry name" value="Tachylectin2_sf"/>
</dbReference>
<feature type="domain" description="Tachylectin 2" evidence="1">
    <location>
        <begin position="283"/>
        <end position="398"/>
    </location>
</feature>
<evidence type="ECO:0000313" key="2">
    <source>
        <dbReference type="EMBL" id="TQM11740.1"/>
    </source>
</evidence>
<dbReference type="Pfam" id="PF14517">
    <property type="entry name" value="Tachylectin"/>
    <property type="match status" value="2"/>
</dbReference>
<organism evidence="2 3">
    <name type="scientific">Pseudonocardia kunmingensis</name>
    <dbReference type="NCBI Taxonomy" id="630975"/>
    <lineage>
        <taxon>Bacteria</taxon>
        <taxon>Bacillati</taxon>
        <taxon>Actinomycetota</taxon>
        <taxon>Actinomycetes</taxon>
        <taxon>Pseudonocardiales</taxon>
        <taxon>Pseudonocardiaceae</taxon>
        <taxon>Pseudonocardia</taxon>
    </lineage>
</organism>
<proteinExistence type="predicted"/>
<evidence type="ECO:0000259" key="1">
    <source>
        <dbReference type="Pfam" id="PF14517"/>
    </source>
</evidence>
<feature type="domain" description="Tachylectin 2" evidence="1">
    <location>
        <begin position="147"/>
        <end position="275"/>
    </location>
</feature>
<dbReference type="AlphaFoldDB" id="A0A543DQZ0"/>
<sequence>MAITHATVTINKIHVIDSSVNTTAEPGSSAEWYMKFIVNGQQQTWGHDGVRDNTDYALNLTFPNVSLAPNGTITIAASGYEHDDTSANDVLPRLEKTVHPAQDFELGATEWAFSPDSPEGSYKIEYSIKAAQQQQPLGVGRAVGFAVYGIKPNGDLHWYRHDGWKEGTAHWTAGAGGVRISGGWGIYANVFSGGDGVIYGIKPNGDLHWYRHDGWKEGTAHWTAGAGGVRISGGWGIYANVFSGGDGVIYGIKPNGDLHWYRHDGWKEGTAHWTAGAGGVRISGGWGIYANVFSGGDGVIYGIKPNGDLHWYRHDGWKEGTAHWTAGAGGVRISGGWGIYANVFSGGDGVIYGIKPNGDLHWYRHDGWKQGTAHWTAGAGGVRISGGWDIYAGVFGGDTYIEPAG</sequence>
<reference evidence="2 3" key="1">
    <citation type="submission" date="2019-06" db="EMBL/GenBank/DDBJ databases">
        <title>Sequencing the genomes of 1000 actinobacteria strains.</title>
        <authorList>
            <person name="Klenk H.-P."/>
        </authorList>
    </citation>
    <scope>NUCLEOTIDE SEQUENCE [LARGE SCALE GENOMIC DNA]</scope>
    <source>
        <strain evidence="2 3">DSM 45301</strain>
    </source>
</reference>
<evidence type="ECO:0000313" key="3">
    <source>
        <dbReference type="Proteomes" id="UP000315677"/>
    </source>
</evidence>
<gene>
    <name evidence="2" type="ORF">FB558_4310</name>
</gene>
<protein>
    <submittedName>
        <fullName evidence="2">Tachylectin</fullName>
    </submittedName>
</protein>
<keyword evidence="3" id="KW-1185">Reference proteome</keyword>
<accession>A0A543DQZ0</accession>
<comment type="caution">
    <text evidence="2">The sequence shown here is derived from an EMBL/GenBank/DDBJ whole genome shotgun (WGS) entry which is preliminary data.</text>
</comment>
<dbReference type="Gene3D" id="2.20.25.650">
    <property type="entry name" value="Tachylectin-2-like"/>
    <property type="match status" value="3"/>
</dbReference>
<dbReference type="InterPro" id="IPR023294">
    <property type="entry name" value="Tachylectin2"/>
</dbReference>
<dbReference type="EMBL" id="VFPA01000002">
    <property type="protein sequence ID" value="TQM11740.1"/>
    <property type="molecule type" value="Genomic_DNA"/>
</dbReference>
<dbReference type="SUPFAM" id="SSF50934">
    <property type="entry name" value="Tachylectin-2"/>
    <property type="match status" value="1"/>
</dbReference>
<name>A0A543DQZ0_9PSEU</name>